<dbReference type="Gene3D" id="2.80.10.50">
    <property type="match status" value="1"/>
</dbReference>
<gene>
    <name evidence="4" type="primary">FGF23</name>
</gene>
<keyword evidence="3" id="KW-1185">Reference proteome</keyword>
<organism evidence="3 4">
    <name type="scientific">Gekko japonicus</name>
    <name type="common">Schlegel's Japanese gecko</name>
    <dbReference type="NCBI Taxonomy" id="146911"/>
    <lineage>
        <taxon>Eukaryota</taxon>
        <taxon>Metazoa</taxon>
        <taxon>Chordata</taxon>
        <taxon>Craniata</taxon>
        <taxon>Vertebrata</taxon>
        <taxon>Euteleostomi</taxon>
        <taxon>Lepidosauria</taxon>
        <taxon>Squamata</taxon>
        <taxon>Bifurcata</taxon>
        <taxon>Gekkota</taxon>
        <taxon>Gekkonidae</taxon>
        <taxon>Gekkoninae</taxon>
        <taxon>Gekko</taxon>
    </lineage>
</organism>
<evidence type="ECO:0000256" key="2">
    <source>
        <dbReference type="SAM" id="SignalP"/>
    </source>
</evidence>
<dbReference type="InterPro" id="IPR008996">
    <property type="entry name" value="IL1/FGF"/>
</dbReference>
<dbReference type="SMART" id="SM00442">
    <property type="entry name" value="FGF"/>
    <property type="match status" value="1"/>
</dbReference>
<feature type="signal peptide" evidence="2">
    <location>
        <begin position="1"/>
        <end position="25"/>
    </location>
</feature>
<dbReference type="SUPFAM" id="SSF50353">
    <property type="entry name" value="Cytokine"/>
    <property type="match status" value="1"/>
</dbReference>
<dbReference type="GeneID" id="107110402"/>
<accession>A0ABM1JYX9</accession>
<feature type="chain" id="PRO_5046765460" evidence="2">
    <location>
        <begin position="26"/>
        <end position="239"/>
    </location>
</feature>
<evidence type="ECO:0000256" key="1">
    <source>
        <dbReference type="ARBA" id="ARBA00007936"/>
    </source>
</evidence>
<dbReference type="PRINTS" id="PR00262">
    <property type="entry name" value="IL1HBGF"/>
</dbReference>
<comment type="similarity">
    <text evidence="1">Belongs to the heparin-binding growth factors family.</text>
</comment>
<dbReference type="PANTHER" id="PTHR11486">
    <property type="entry name" value="FIBROBLAST GROWTH FACTOR"/>
    <property type="match status" value="1"/>
</dbReference>
<evidence type="ECO:0000313" key="3">
    <source>
        <dbReference type="Proteomes" id="UP000694871"/>
    </source>
</evidence>
<reference evidence="4" key="1">
    <citation type="submission" date="2025-08" db="UniProtKB">
        <authorList>
            <consortium name="RefSeq"/>
        </authorList>
    </citation>
    <scope>IDENTIFICATION</scope>
</reference>
<dbReference type="Proteomes" id="UP000694871">
    <property type="component" value="Unplaced"/>
</dbReference>
<proteinExistence type="inferred from homology"/>
<dbReference type="RefSeq" id="XP_015266666.1">
    <property type="nucleotide sequence ID" value="XM_015411180.1"/>
</dbReference>
<evidence type="ECO:0000313" key="4">
    <source>
        <dbReference type="RefSeq" id="XP_015266666.1"/>
    </source>
</evidence>
<dbReference type="Pfam" id="PF00167">
    <property type="entry name" value="FGF"/>
    <property type="match status" value="1"/>
</dbReference>
<name>A0ABM1JYX9_GEKJA</name>
<sequence length="239" mass="26350">MGQAPQCGFLEFMLLAVCSWEGIAAFPNASPLLSPNWGNTDSLLHLYTSSARNSFHLQIHSNGRVDGSPHQTVYSALVIKSEGAGFVGISGVKSGRYLCMDLSGTIFGSHYFSYEDCTFKHWTLENGYDVYQSPKHHYLVSLGKAKQPLFPGMNPPPFSQFLSRRNEIPLIQFNTPEPRRFTRDANTDPLGSIIPAPTGMRNSQKLQNPCMQPNSLHHSAAVNSIDPHGAVICRNSLRG</sequence>
<protein>
    <submittedName>
        <fullName evidence="4">Fibroblast growth factor 23</fullName>
    </submittedName>
</protein>
<dbReference type="InterPro" id="IPR002209">
    <property type="entry name" value="Fibroblast_GF_fam"/>
</dbReference>
<keyword evidence="2" id="KW-0732">Signal</keyword>